<dbReference type="AlphaFoldDB" id="A0A0K0E4F4"/>
<evidence type="ECO:0000313" key="2">
    <source>
        <dbReference type="Proteomes" id="UP000035681"/>
    </source>
</evidence>
<proteinExistence type="predicted"/>
<dbReference type="WBParaSite" id="SSTP_0000437400.1">
    <property type="protein sequence ID" value="SSTP_0000437400.1"/>
    <property type="gene ID" value="SSTP_0000437400"/>
</dbReference>
<keyword evidence="1" id="KW-0732">Signal</keyword>
<name>A0A0K0E4F4_STRER</name>
<evidence type="ECO:0000256" key="1">
    <source>
        <dbReference type="SAM" id="SignalP"/>
    </source>
</evidence>
<dbReference type="WBParaSite" id="TCONS_00014904.p1">
    <property type="protein sequence ID" value="TCONS_00014904.p1"/>
    <property type="gene ID" value="XLOC_010114"/>
</dbReference>
<dbReference type="Proteomes" id="UP000035681">
    <property type="component" value="Unplaced"/>
</dbReference>
<evidence type="ECO:0000313" key="4">
    <source>
        <dbReference type="WBParaSite" id="TCONS_00014904.p1"/>
    </source>
</evidence>
<evidence type="ECO:0000313" key="3">
    <source>
        <dbReference type="WBParaSite" id="SSTP_0000437400.1"/>
    </source>
</evidence>
<organism evidence="3">
    <name type="scientific">Strongyloides stercoralis</name>
    <name type="common">Threadworm</name>
    <dbReference type="NCBI Taxonomy" id="6248"/>
    <lineage>
        <taxon>Eukaryota</taxon>
        <taxon>Metazoa</taxon>
        <taxon>Ecdysozoa</taxon>
        <taxon>Nematoda</taxon>
        <taxon>Chromadorea</taxon>
        <taxon>Rhabditida</taxon>
        <taxon>Tylenchina</taxon>
        <taxon>Panagrolaimomorpha</taxon>
        <taxon>Strongyloidoidea</taxon>
        <taxon>Strongyloididae</taxon>
        <taxon>Strongyloides</taxon>
    </lineage>
</organism>
<protein>
    <submittedName>
        <fullName evidence="3 4">Uncharacterized protein</fullName>
    </submittedName>
</protein>
<feature type="signal peptide" evidence="1">
    <location>
        <begin position="1"/>
        <end position="18"/>
    </location>
</feature>
<feature type="chain" id="PRO_5005327426" evidence="1">
    <location>
        <begin position="19"/>
        <end position="302"/>
    </location>
</feature>
<accession>A0A0K0E4F4</accession>
<sequence length="302" mass="34317">MRVFIKFLVFALPTLIFGGRIVTFDGSQPIRQTYVSYNRDRIPVENFNGVVIKAHSLGNSGEVRKSPIKTYVEDRYNYQNEVRQPMLTGVVGQAPQSIFTGVIGKVSEPRNLLQNPLNPLFTTGNNLLGMPNNGLLNPLLPQPILRPDQLPNNQVPPGYVYIPGPLRQSPFPQMSQPLLGSQPLFSLPIQFQQPSRQDPGQLVTIPPNTLTNNNHFTPIPGLPTFPSFTMPPAFDKLVPEAREAKEKAERKYSPKKNYYSKMEFDSLESRLPKYKERSSNKYSMENLNHKSQVWMVPYYNKK</sequence>
<reference evidence="3" key="1">
    <citation type="submission" date="2015-08" db="UniProtKB">
        <authorList>
            <consortium name="WormBaseParasite"/>
        </authorList>
    </citation>
    <scope>IDENTIFICATION</scope>
</reference>
<keyword evidence="2" id="KW-1185">Reference proteome</keyword>